<accession>A0A1Q8ESK7</accession>
<name>A0A1Q8ESK7_9PSED</name>
<dbReference type="PANTHER" id="PTHR47354">
    <property type="entry name" value="NADH OXIDOREDUCTASE HCR"/>
    <property type="match status" value="1"/>
</dbReference>
<protein>
    <submittedName>
        <fullName evidence="9">Oxidoreductase</fullName>
    </submittedName>
</protein>
<evidence type="ECO:0000256" key="5">
    <source>
        <dbReference type="ARBA" id="ARBA00023004"/>
    </source>
</evidence>
<dbReference type="PROSITE" id="PS51085">
    <property type="entry name" value="2FE2S_FER_2"/>
    <property type="match status" value="1"/>
</dbReference>
<dbReference type="SUPFAM" id="SSF54292">
    <property type="entry name" value="2Fe-2S ferredoxin-like"/>
    <property type="match status" value="1"/>
</dbReference>
<dbReference type="InterPro" id="IPR017938">
    <property type="entry name" value="Riboflavin_synthase-like_b-brl"/>
</dbReference>
<keyword evidence="4" id="KW-0560">Oxidoreductase</keyword>
<organism evidence="9 10">
    <name type="scientific">Pseudomonas chlororaphis</name>
    <dbReference type="NCBI Taxonomy" id="587753"/>
    <lineage>
        <taxon>Bacteria</taxon>
        <taxon>Pseudomonadati</taxon>
        <taxon>Pseudomonadota</taxon>
        <taxon>Gammaproteobacteria</taxon>
        <taxon>Pseudomonadales</taxon>
        <taxon>Pseudomonadaceae</taxon>
        <taxon>Pseudomonas</taxon>
    </lineage>
</organism>
<keyword evidence="2" id="KW-0001">2Fe-2S</keyword>
<dbReference type="CDD" id="cd06185">
    <property type="entry name" value="PDR_like"/>
    <property type="match status" value="1"/>
</dbReference>
<gene>
    <name evidence="9" type="ORF">BTN82_10570</name>
</gene>
<dbReference type="Gene3D" id="3.40.50.80">
    <property type="entry name" value="Nucleotide-binding domain of ferredoxin-NADP reductase (FNR) module"/>
    <property type="match status" value="1"/>
</dbReference>
<comment type="caution">
    <text evidence="9">The sequence shown here is derived from an EMBL/GenBank/DDBJ whole genome shotgun (WGS) entry which is preliminary data.</text>
</comment>
<reference evidence="9 10" key="1">
    <citation type="submission" date="2016-12" db="EMBL/GenBank/DDBJ databases">
        <authorList>
            <person name="Song W.-J."/>
            <person name="Kurnit D.M."/>
        </authorList>
    </citation>
    <scope>NUCLEOTIDE SEQUENCE [LARGE SCALE GENOMIC DNA]</scope>
    <source>
        <strain evidence="9 10">PCL1601</strain>
    </source>
</reference>
<dbReference type="InterPro" id="IPR012675">
    <property type="entry name" value="Beta-grasp_dom_sf"/>
</dbReference>
<feature type="domain" description="FAD-binding FR-type" evidence="8">
    <location>
        <begin position="7"/>
        <end position="109"/>
    </location>
</feature>
<dbReference type="InterPro" id="IPR017927">
    <property type="entry name" value="FAD-bd_FR_type"/>
</dbReference>
<dbReference type="InterPro" id="IPR050415">
    <property type="entry name" value="MRET"/>
</dbReference>
<evidence type="ECO:0000256" key="6">
    <source>
        <dbReference type="ARBA" id="ARBA00023014"/>
    </source>
</evidence>
<proteinExistence type="predicted"/>
<evidence type="ECO:0000313" key="10">
    <source>
        <dbReference type="Proteomes" id="UP000185578"/>
    </source>
</evidence>
<dbReference type="InterPro" id="IPR006058">
    <property type="entry name" value="2Fe2S_fd_BS"/>
</dbReference>
<dbReference type="Proteomes" id="UP000185578">
    <property type="component" value="Unassembled WGS sequence"/>
</dbReference>
<dbReference type="Pfam" id="PF00111">
    <property type="entry name" value="Fer2"/>
    <property type="match status" value="1"/>
</dbReference>
<dbReference type="Gene3D" id="3.10.20.30">
    <property type="match status" value="1"/>
</dbReference>
<evidence type="ECO:0000256" key="3">
    <source>
        <dbReference type="ARBA" id="ARBA00022723"/>
    </source>
</evidence>
<dbReference type="CDD" id="cd00207">
    <property type="entry name" value="fer2"/>
    <property type="match status" value="1"/>
</dbReference>
<dbReference type="InterPro" id="IPR001041">
    <property type="entry name" value="2Fe-2S_ferredoxin-type"/>
</dbReference>
<dbReference type="InterPro" id="IPR039261">
    <property type="entry name" value="FNR_nucleotide-bd"/>
</dbReference>
<dbReference type="GO" id="GO:0016491">
    <property type="term" value="F:oxidoreductase activity"/>
    <property type="evidence" value="ECO:0007669"/>
    <property type="project" value="UniProtKB-KW"/>
</dbReference>
<evidence type="ECO:0000313" key="9">
    <source>
        <dbReference type="EMBL" id="OLF54780.1"/>
    </source>
</evidence>
<feature type="domain" description="2Fe-2S ferredoxin-type" evidence="7">
    <location>
        <begin position="234"/>
        <end position="321"/>
    </location>
</feature>
<dbReference type="SUPFAM" id="SSF63380">
    <property type="entry name" value="Riboflavin synthase domain-like"/>
    <property type="match status" value="1"/>
</dbReference>
<keyword evidence="5" id="KW-0408">Iron</keyword>
<keyword evidence="1" id="KW-0285">Flavoprotein</keyword>
<keyword evidence="3" id="KW-0479">Metal-binding</keyword>
<sequence>MEAEIMMERLTLRVAGIASAAREALVVELRDPAGGELPPFTPGAHIELHLPDGLVRQYSLCDDARRRDRYRVGVGLAPASRGGSRYIHQELRVGDLLEVTPPRNHFPLCEDATELVFFAGGIGITPILSMILWCEANDRPWHLFYLVRSRERAAFLEPFAAYADKVTLHTDEEAGALFDVAATVARLPAQAHLYTCGPMPLMLAVEAAAKKYPAEQVHFEWFSPRQIDPAQADAPFTLKLARSGQCLEVPADRSILQVLEANGVRVESSCREGTCASCETRVLSGVPEHRDSVLSTAERSSNRTLMVCVSRACSAVLELDL</sequence>
<evidence type="ECO:0000256" key="4">
    <source>
        <dbReference type="ARBA" id="ARBA00023002"/>
    </source>
</evidence>
<dbReference type="Gene3D" id="2.40.30.10">
    <property type="entry name" value="Translation factors"/>
    <property type="match status" value="1"/>
</dbReference>
<dbReference type="InterPro" id="IPR036010">
    <property type="entry name" value="2Fe-2S_ferredoxin-like_sf"/>
</dbReference>
<dbReference type="PROSITE" id="PS00197">
    <property type="entry name" value="2FE2S_FER_1"/>
    <property type="match status" value="1"/>
</dbReference>
<dbReference type="PROSITE" id="PS51384">
    <property type="entry name" value="FAD_FR"/>
    <property type="match status" value="1"/>
</dbReference>
<dbReference type="GO" id="GO:0051537">
    <property type="term" value="F:2 iron, 2 sulfur cluster binding"/>
    <property type="evidence" value="ECO:0007669"/>
    <property type="project" value="UniProtKB-KW"/>
</dbReference>
<evidence type="ECO:0000259" key="8">
    <source>
        <dbReference type="PROSITE" id="PS51384"/>
    </source>
</evidence>
<evidence type="ECO:0000259" key="7">
    <source>
        <dbReference type="PROSITE" id="PS51085"/>
    </source>
</evidence>
<keyword evidence="6" id="KW-0411">Iron-sulfur</keyword>
<dbReference type="GO" id="GO:0046872">
    <property type="term" value="F:metal ion binding"/>
    <property type="evidence" value="ECO:0007669"/>
    <property type="project" value="UniProtKB-KW"/>
</dbReference>
<dbReference type="AlphaFoldDB" id="A0A1Q8ESK7"/>
<dbReference type="SUPFAM" id="SSF52343">
    <property type="entry name" value="Ferredoxin reductase-like, C-terminal NADP-linked domain"/>
    <property type="match status" value="1"/>
</dbReference>
<dbReference type="EMBL" id="MSCT01000009">
    <property type="protein sequence ID" value="OLF54780.1"/>
    <property type="molecule type" value="Genomic_DNA"/>
</dbReference>
<dbReference type="PANTHER" id="PTHR47354:SF1">
    <property type="entry name" value="CARNITINE MONOOXYGENASE REDUCTASE SUBUNIT"/>
    <property type="match status" value="1"/>
</dbReference>
<evidence type="ECO:0000256" key="1">
    <source>
        <dbReference type="ARBA" id="ARBA00022630"/>
    </source>
</evidence>
<evidence type="ECO:0000256" key="2">
    <source>
        <dbReference type="ARBA" id="ARBA00022714"/>
    </source>
</evidence>
<dbReference type="PRINTS" id="PR00409">
    <property type="entry name" value="PHDIOXRDTASE"/>
</dbReference>